<dbReference type="AlphaFoldDB" id="A0AAV8UBI3"/>
<evidence type="ECO:0008006" key="5">
    <source>
        <dbReference type="Google" id="ProtNLM"/>
    </source>
</evidence>
<reference evidence="3 4" key="1">
    <citation type="submission" date="2021-09" db="EMBL/GenBank/DDBJ databases">
        <title>Genomic insights and catalytic innovation underlie evolution of tropane alkaloids biosynthesis.</title>
        <authorList>
            <person name="Wang Y.-J."/>
            <person name="Tian T."/>
            <person name="Huang J.-P."/>
            <person name="Huang S.-X."/>
        </authorList>
    </citation>
    <scope>NUCLEOTIDE SEQUENCE [LARGE SCALE GENOMIC DNA]</scope>
    <source>
        <strain evidence="3">KIB-2018</strain>
        <tissue evidence="3">Leaf</tissue>
    </source>
</reference>
<dbReference type="EMBL" id="JAIWQS010000008">
    <property type="protein sequence ID" value="KAJ8898662.1"/>
    <property type="molecule type" value="Genomic_DNA"/>
</dbReference>
<organism evidence="3 4">
    <name type="scientific">Erythroxylum novogranatense</name>
    <dbReference type="NCBI Taxonomy" id="1862640"/>
    <lineage>
        <taxon>Eukaryota</taxon>
        <taxon>Viridiplantae</taxon>
        <taxon>Streptophyta</taxon>
        <taxon>Embryophyta</taxon>
        <taxon>Tracheophyta</taxon>
        <taxon>Spermatophyta</taxon>
        <taxon>Magnoliopsida</taxon>
        <taxon>eudicotyledons</taxon>
        <taxon>Gunneridae</taxon>
        <taxon>Pentapetalae</taxon>
        <taxon>rosids</taxon>
        <taxon>fabids</taxon>
        <taxon>Malpighiales</taxon>
        <taxon>Erythroxylaceae</taxon>
        <taxon>Erythroxylum</taxon>
    </lineage>
</organism>
<evidence type="ECO:0000313" key="4">
    <source>
        <dbReference type="Proteomes" id="UP001159364"/>
    </source>
</evidence>
<feature type="region of interest" description="Disordered" evidence="1">
    <location>
        <begin position="50"/>
        <end position="80"/>
    </location>
</feature>
<feature type="chain" id="PRO_5044001167" description="Bifunctional inhibitor/plant lipid transfer protein/seed storage helical domain-containing protein" evidence="2">
    <location>
        <begin position="25"/>
        <end position="139"/>
    </location>
</feature>
<sequence>MERIRILPLLLCATFLVFHSKSLAQPSQRPLCASQFALVNYACAALPYMPPSPPSPPPPEEDSHENGHGHRHRRRHRHHHHETQNEENCCRWLKELDDECVCDLLIHLPPFLSRPAHAYSIIVDDACNVTYSCGGRLIP</sequence>
<dbReference type="Proteomes" id="UP001159364">
    <property type="component" value="Linkage Group LG08"/>
</dbReference>
<protein>
    <recommendedName>
        <fullName evidence="5">Bifunctional inhibitor/plant lipid transfer protein/seed storage helical domain-containing protein</fullName>
    </recommendedName>
</protein>
<dbReference type="PANTHER" id="PTHR34377:SF3">
    <property type="entry name" value="TETRATRICOPEPTIDE REPEAT (TPR)-LIKE SUPERFAMILY PROTEIN"/>
    <property type="match status" value="1"/>
</dbReference>
<keyword evidence="4" id="KW-1185">Reference proteome</keyword>
<dbReference type="PANTHER" id="PTHR34377">
    <property type="entry name" value="TETRATRICOPEPTIDE REPEAT (TPR)-LIKE SUPERFAMILY PROTEIN"/>
    <property type="match status" value="1"/>
</dbReference>
<feature type="compositionally biased region" description="Basic residues" evidence="1">
    <location>
        <begin position="69"/>
        <end position="80"/>
    </location>
</feature>
<accession>A0AAV8UBI3</accession>
<proteinExistence type="predicted"/>
<comment type="caution">
    <text evidence="3">The sequence shown here is derived from an EMBL/GenBank/DDBJ whole genome shotgun (WGS) entry which is preliminary data.</text>
</comment>
<feature type="signal peptide" evidence="2">
    <location>
        <begin position="1"/>
        <end position="24"/>
    </location>
</feature>
<gene>
    <name evidence="3" type="ORF">K2173_004696</name>
</gene>
<evidence type="ECO:0000256" key="1">
    <source>
        <dbReference type="SAM" id="MobiDB-lite"/>
    </source>
</evidence>
<keyword evidence="2" id="KW-0732">Signal</keyword>
<evidence type="ECO:0000313" key="3">
    <source>
        <dbReference type="EMBL" id="KAJ8898662.1"/>
    </source>
</evidence>
<evidence type="ECO:0000256" key="2">
    <source>
        <dbReference type="SAM" id="SignalP"/>
    </source>
</evidence>
<name>A0AAV8UBI3_9ROSI</name>